<dbReference type="CDD" id="cd00761">
    <property type="entry name" value="Glyco_tranf_GTA_type"/>
    <property type="match status" value="1"/>
</dbReference>
<dbReference type="Gene3D" id="3.90.550.10">
    <property type="entry name" value="Spore Coat Polysaccharide Biosynthesis Protein SpsA, Chain A"/>
    <property type="match status" value="1"/>
</dbReference>
<dbReference type="EMBL" id="JBIQWL010000007">
    <property type="protein sequence ID" value="MFH8252103.1"/>
    <property type="molecule type" value="Genomic_DNA"/>
</dbReference>
<keyword evidence="3" id="KW-1185">Reference proteome</keyword>
<evidence type="ECO:0000259" key="1">
    <source>
        <dbReference type="Pfam" id="PF00535"/>
    </source>
</evidence>
<dbReference type="RefSeq" id="WP_397557550.1">
    <property type="nucleotide sequence ID" value="NZ_JBIQWL010000007.1"/>
</dbReference>
<proteinExistence type="predicted"/>
<dbReference type="PANTHER" id="PTHR22916:SF3">
    <property type="entry name" value="UDP-GLCNAC:BETAGAL BETA-1,3-N-ACETYLGLUCOSAMINYLTRANSFERASE-LIKE PROTEIN 1"/>
    <property type="match status" value="1"/>
</dbReference>
<dbReference type="Pfam" id="PF00535">
    <property type="entry name" value="Glycos_transf_2"/>
    <property type="match status" value="1"/>
</dbReference>
<sequence length="331" mass="35906">MSASPAAVSVSVVLPCYNAAEFIESAVERLLRQSDVELELVLVDDKSKDDTAAILTRLAGAHESVQAILLPENGGVAAAREAAVAAATGDYVWFVDADDDWPEDAAHELLGAALAVDADIVCAGATVVSEGQPARPVGDLPEDDVITGAAALDSLLVGGITGHLWNKLFRRSLLSRIEFTRIRQHSDQAMVAQALVEAQRVAILRRSVYVYKLRAGSIIRSGSRRADSLRELGEVMARCVARVDASALKSPDYLYYRARYNTLSRLKDATSGAYTDTERRALVKQVRSEMSFAQLGAIRRRRDVTRFGIYTLGWLSPRAYSVVLDKAGGRL</sequence>
<organism evidence="2 3">
    <name type="scientific">Microbacterium alkaliflavum</name>
    <dbReference type="NCBI Taxonomy" id="3248839"/>
    <lineage>
        <taxon>Bacteria</taxon>
        <taxon>Bacillati</taxon>
        <taxon>Actinomycetota</taxon>
        <taxon>Actinomycetes</taxon>
        <taxon>Micrococcales</taxon>
        <taxon>Microbacteriaceae</taxon>
        <taxon>Microbacterium</taxon>
    </lineage>
</organism>
<evidence type="ECO:0000313" key="3">
    <source>
        <dbReference type="Proteomes" id="UP001610861"/>
    </source>
</evidence>
<dbReference type="SUPFAM" id="SSF53448">
    <property type="entry name" value="Nucleotide-diphospho-sugar transferases"/>
    <property type="match status" value="1"/>
</dbReference>
<dbReference type="Proteomes" id="UP001610861">
    <property type="component" value="Unassembled WGS sequence"/>
</dbReference>
<comment type="caution">
    <text evidence="2">The sequence shown here is derived from an EMBL/GenBank/DDBJ whole genome shotgun (WGS) entry which is preliminary data.</text>
</comment>
<feature type="domain" description="Glycosyltransferase 2-like" evidence="1">
    <location>
        <begin position="11"/>
        <end position="175"/>
    </location>
</feature>
<evidence type="ECO:0000313" key="2">
    <source>
        <dbReference type="EMBL" id="MFH8252103.1"/>
    </source>
</evidence>
<reference evidence="2 3" key="1">
    <citation type="submission" date="2024-09" db="EMBL/GenBank/DDBJ databases">
        <authorList>
            <person name="Pan X."/>
        </authorList>
    </citation>
    <scope>NUCLEOTIDE SEQUENCE [LARGE SCALE GENOMIC DNA]</scope>
    <source>
        <strain evidence="2 3">B2969</strain>
    </source>
</reference>
<gene>
    <name evidence="2" type="ORF">ACH3VR_17190</name>
</gene>
<dbReference type="InterPro" id="IPR029044">
    <property type="entry name" value="Nucleotide-diphossugar_trans"/>
</dbReference>
<name>A0ABW7QD89_9MICO</name>
<protein>
    <submittedName>
        <fullName evidence="2">Glycosyltransferase family 2 protein</fullName>
    </submittedName>
</protein>
<dbReference type="InterPro" id="IPR001173">
    <property type="entry name" value="Glyco_trans_2-like"/>
</dbReference>
<dbReference type="PANTHER" id="PTHR22916">
    <property type="entry name" value="GLYCOSYLTRANSFERASE"/>
    <property type="match status" value="1"/>
</dbReference>
<accession>A0ABW7QD89</accession>